<dbReference type="Gene3D" id="1.10.3210.10">
    <property type="entry name" value="Hypothetical protein af1432"/>
    <property type="match status" value="1"/>
</dbReference>
<dbReference type="AlphaFoldDB" id="A0A7W8IGH8"/>
<protein>
    <recommendedName>
        <fullName evidence="3">HD domain-containing protein</fullName>
    </recommendedName>
</protein>
<dbReference type="Proteomes" id="UP000568106">
    <property type="component" value="Unassembled WGS sequence"/>
</dbReference>
<dbReference type="EMBL" id="JACHDY010000001">
    <property type="protein sequence ID" value="MBB5315795.1"/>
    <property type="molecule type" value="Genomic_DNA"/>
</dbReference>
<evidence type="ECO:0000313" key="2">
    <source>
        <dbReference type="Proteomes" id="UP000568106"/>
    </source>
</evidence>
<sequence>MQIDRRAFLATLGTAAAIKAMHSEALAEALEHHMIENLDAETTKDELKVRLGTGLLFGGPLPSGKAPAVLTKLEPMPEKPTLVDFFKYRFAPATAKHVLQSATDAMKKGEREELILACLLHDVVLNLIKVDHGWWGAQMMEPYVSEKISWGIRYHQALRFYPDPSVGYEYPEMYNQIFGKDYVPPPYIKQAYEYARNHKSYMDARMITVHDLYAFDPAMKVSIDPFIDIIGRHFKQPKEGLGYDNSPVAHMWRTLIFPDTPL</sequence>
<comment type="caution">
    <text evidence="1">The sequence shown here is derived from an EMBL/GenBank/DDBJ whole genome shotgun (WGS) entry which is preliminary data.</text>
</comment>
<reference evidence="1" key="1">
    <citation type="submission" date="2020-08" db="EMBL/GenBank/DDBJ databases">
        <title>Genomic Encyclopedia of Type Strains, Phase IV (KMG-V): Genome sequencing to study the core and pangenomes of soil and plant-associated prokaryotes.</title>
        <authorList>
            <person name="Whitman W."/>
        </authorList>
    </citation>
    <scope>NUCLEOTIDE SEQUENCE [LARGE SCALE GENOMIC DNA]</scope>
    <source>
        <strain evidence="1">M8UP27</strain>
    </source>
</reference>
<dbReference type="SUPFAM" id="SSF109604">
    <property type="entry name" value="HD-domain/PDEase-like"/>
    <property type="match status" value="1"/>
</dbReference>
<proteinExistence type="predicted"/>
<dbReference type="InterPro" id="IPR006311">
    <property type="entry name" value="TAT_signal"/>
</dbReference>
<gene>
    <name evidence="1" type="ORF">HDF09_000445</name>
</gene>
<accession>A0A7W8IGH8</accession>
<dbReference type="PROSITE" id="PS51318">
    <property type="entry name" value="TAT"/>
    <property type="match status" value="1"/>
</dbReference>
<keyword evidence="2" id="KW-1185">Reference proteome</keyword>
<name>A0A7W8IGH8_9BACT</name>
<organism evidence="1 2">
    <name type="scientific">Tunturiibacter empetritectus</name>
    <dbReference type="NCBI Taxonomy" id="3069691"/>
    <lineage>
        <taxon>Bacteria</taxon>
        <taxon>Pseudomonadati</taxon>
        <taxon>Acidobacteriota</taxon>
        <taxon>Terriglobia</taxon>
        <taxon>Terriglobales</taxon>
        <taxon>Acidobacteriaceae</taxon>
        <taxon>Tunturiibacter</taxon>
    </lineage>
</organism>
<evidence type="ECO:0008006" key="3">
    <source>
        <dbReference type="Google" id="ProtNLM"/>
    </source>
</evidence>
<evidence type="ECO:0000313" key="1">
    <source>
        <dbReference type="EMBL" id="MBB5315795.1"/>
    </source>
</evidence>